<gene>
    <name evidence="2" type="ORF">IE37_00710</name>
</gene>
<reference evidence="2 3" key="1">
    <citation type="submission" date="2018-05" db="EMBL/GenBank/DDBJ databases">
        <title>The Hungate 1000. A catalogue of reference genomes from the rumen microbiome.</title>
        <authorList>
            <person name="Kelly W."/>
        </authorList>
    </citation>
    <scope>NUCLEOTIDE SEQUENCE [LARGE SCALE GENOMIC DNA]</scope>
    <source>
        <strain evidence="2 3">SAb67</strain>
    </source>
</reference>
<dbReference type="Proteomes" id="UP000245720">
    <property type="component" value="Unassembled WGS sequence"/>
</dbReference>
<keyword evidence="1" id="KW-0812">Transmembrane</keyword>
<dbReference type="EMBL" id="QGDI01000002">
    <property type="protein sequence ID" value="PWJ14724.1"/>
    <property type="molecule type" value="Genomic_DNA"/>
</dbReference>
<dbReference type="RefSeq" id="WP_109725584.1">
    <property type="nucleotide sequence ID" value="NZ_CACYST010000041.1"/>
</dbReference>
<accession>A0A315Y4M0</accession>
<keyword evidence="1" id="KW-1133">Transmembrane helix</keyword>
<feature type="transmembrane region" description="Helical" evidence="1">
    <location>
        <begin position="20"/>
        <end position="45"/>
    </location>
</feature>
<organism evidence="2 3">
    <name type="scientific">Ruminococcus flavefaciens</name>
    <dbReference type="NCBI Taxonomy" id="1265"/>
    <lineage>
        <taxon>Bacteria</taxon>
        <taxon>Bacillati</taxon>
        <taxon>Bacillota</taxon>
        <taxon>Clostridia</taxon>
        <taxon>Eubacteriales</taxon>
        <taxon>Oscillospiraceae</taxon>
        <taxon>Ruminococcus</taxon>
    </lineage>
</organism>
<proteinExistence type="predicted"/>
<dbReference type="OrthoDB" id="1828619at2"/>
<keyword evidence="1" id="KW-0472">Membrane</keyword>
<sequence>MSRRRNSGVISRFLEKHLLVQYVLTSFAKVLLGLVIAAAVLFGILKAVGKYSALESRLDLKYDSPWLTVPMAAALALALIALVIGLILYFYKYKRSRTKSSFYNALKDIVNEKRKG</sequence>
<comment type="caution">
    <text evidence="2">The sequence shown here is derived from an EMBL/GenBank/DDBJ whole genome shotgun (WGS) entry which is preliminary data.</text>
</comment>
<evidence type="ECO:0000256" key="1">
    <source>
        <dbReference type="SAM" id="Phobius"/>
    </source>
</evidence>
<name>A0A315Y4M0_RUMFL</name>
<dbReference type="AlphaFoldDB" id="A0A315Y4M0"/>
<protein>
    <submittedName>
        <fullName evidence="2">Uncharacterized protein</fullName>
    </submittedName>
</protein>
<evidence type="ECO:0000313" key="2">
    <source>
        <dbReference type="EMBL" id="PWJ14724.1"/>
    </source>
</evidence>
<evidence type="ECO:0000313" key="3">
    <source>
        <dbReference type="Proteomes" id="UP000245720"/>
    </source>
</evidence>
<feature type="transmembrane region" description="Helical" evidence="1">
    <location>
        <begin position="65"/>
        <end position="91"/>
    </location>
</feature>